<dbReference type="GO" id="GO:0004252">
    <property type="term" value="F:serine-type endopeptidase activity"/>
    <property type="evidence" value="ECO:0007669"/>
    <property type="project" value="TreeGrafter"/>
</dbReference>
<reference evidence="6 7" key="1">
    <citation type="submission" date="2014-03" db="EMBL/GenBank/DDBJ databases">
        <title>Genome sequence of Sphingobium yanoikuyae B1.</title>
        <authorList>
            <person name="Gan H.M."/>
            <person name="Gan H.Y."/>
            <person name="Savka M.A."/>
        </authorList>
    </citation>
    <scope>NUCLEOTIDE SEQUENCE [LARGE SCALE GENOMIC DNA]</scope>
    <source>
        <strain evidence="6 7">B1</strain>
    </source>
</reference>
<dbReference type="GO" id="GO:0006508">
    <property type="term" value="P:proteolysis"/>
    <property type="evidence" value="ECO:0007669"/>
    <property type="project" value="InterPro"/>
</dbReference>
<dbReference type="AlphaFoldDB" id="A0A084EKM5"/>
<keyword evidence="1 4" id="KW-0732">Signal</keyword>
<evidence type="ECO:0000256" key="1">
    <source>
        <dbReference type="ARBA" id="ARBA00022729"/>
    </source>
</evidence>
<dbReference type="GO" id="GO:0004177">
    <property type="term" value="F:aminopeptidase activity"/>
    <property type="evidence" value="ECO:0007669"/>
    <property type="project" value="UniProtKB-KW"/>
</dbReference>
<evidence type="ECO:0000256" key="2">
    <source>
        <dbReference type="ARBA" id="ARBA00022801"/>
    </source>
</evidence>
<keyword evidence="2" id="KW-0378">Hydrolase</keyword>
<dbReference type="STRING" id="13690.AX777_11915"/>
<feature type="chain" id="PRO_5001774472" evidence="4">
    <location>
        <begin position="33"/>
        <end position="725"/>
    </location>
</feature>
<feature type="domain" description="Peptidase S9 prolyl oligopeptidase catalytic" evidence="5">
    <location>
        <begin position="500"/>
        <end position="707"/>
    </location>
</feature>
<dbReference type="InterPro" id="IPR011042">
    <property type="entry name" value="6-blade_b-propeller_TolB-like"/>
</dbReference>
<protein>
    <submittedName>
        <fullName evidence="6">Dipeptidyl aminopeptidase</fullName>
    </submittedName>
</protein>
<comment type="caution">
    <text evidence="6">The sequence shown here is derived from an EMBL/GenBank/DDBJ whole genome shotgun (WGS) entry which is preliminary data.</text>
</comment>
<dbReference type="Gene3D" id="3.40.50.1820">
    <property type="entry name" value="alpha/beta hydrolase"/>
    <property type="match status" value="1"/>
</dbReference>
<evidence type="ECO:0000259" key="5">
    <source>
        <dbReference type="Pfam" id="PF00326"/>
    </source>
</evidence>
<gene>
    <name evidence="6" type="ORF">CP98_02547</name>
</gene>
<dbReference type="SUPFAM" id="SSF82171">
    <property type="entry name" value="DPP6 N-terminal domain-like"/>
    <property type="match status" value="1"/>
</dbReference>
<dbReference type="PATRIC" id="fig|13690.10.peg.2613"/>
<keyword evidence="3" id="KW-0720">Serine protease</keyword>
<keyword evidence="6" id="KW-0031">Aminopeptidase</keyword>
<proteinExistence type="predicted"/>
<dbReference type="InterPro" id="IPR011659">
    <property type="entry name" value="WD40"/>
</dbReference>
<evidence type="ECO:0000313" key="7">
    <source>
        <dbReference type="Proteomes" id="UP000028534"/>
    </source>
</evidence>
<keyword evidence="6" id="KW-0645">Protease</keyword>
<evidence type="ECO:0000313" key="6">
    <source>
        <dbReference type="EMBL" id="KEZ18517.1"/>
    </source>
</evidence>
<dbReference type="Proteomes" id="UP000028534">
    <property type="component" value="Unassembled WGS sequence"/>
</dbReference>
<organism evidence="6 7">
    <name type="scientific">Sphingobium yanoikuyae</name>
    <name type="common">Sphingomonas yanoikuyae</name>
    <dbReference type="NCBI Taxonomy" id="13690"/>
    <lineage>
        <taxon>Bacteria</taxon>
        <taxon>Pseudomonadati</taxon>
        <taxon>Pseudomonadota</taxon>
        <taxon>Alphaproteobacteria</taxon>
        <taxon>Sphingomonadales</taxon>
        <taxon>Sphingomonadaceae</taxon>
        <taxon>Sphingobium</taxon>
    </lineage>
</organism>
<dbReference type="Pfam" id="PF00326">
    <property type="entry name" value="Peptidase_S9"/>
    <property type="match status" value="1"/>
</dbReference>
<feature type="signal peptide" evidence="4">
    <location>
        <begin position="1"/>
        <end position="32"/>
    </location>
</feature>
<dbReference type="InterPro" id="IPR029058">
    <property type="entry name" value="AB_hydrolase_fold"/>
</dbReference>
<dbReference type="SUPFAM" id="SSF53474">
    <property type="entry name" value="alpha/beta-Hydrolases"/>
    <property type="match status" value="1"/>
</dbReference>
<dbReference type="eggNOG" id="COG1506">
    <property type="taxonomic scope" value="Bacteria"/>
</dbReference>
<evidence type="ECO:0000256" key="3">
    <source>
        <dbReference type="ARBA" id="ARBA00022825"/>
    </source>
</evidence>
<name>A0A084EKM5_SPHYA</name>
<dbReference type="InterPro" id="IPR001375">
    <property type="entry name" value="Peptidase_S9_cat"/>
</dbReference>
<dbReference type="EMBL" id="JGVR01000015">
    <property type="protein sequence ID" value="KEZ18517.1"/>
    <property type="molecule type" value="Genomic_DNA"/>
</dbReference>
<dbReference type="eggNOG" id="COG0823">
    <property type="taxonomic scope" value="Bacteria"/>
</dbReference>
<sequence>MSEQGFDTVTMISRLLLSAAMVAGACAAPAIAQPKQVLTHETLWMMKRVGAPVASPDGKWVVYALSEPSYEKDGAVSDLWIVPADGSAAPRRLTATKAGEGDPAWAPDSRRIAFSAKREGDDVAQIYVLDLAGGEARRVTSIPTGAGKPIWRPDGQAILFESAVYPGAIDAAANKKAAEERKARKYNMRVYEHFPIRYWNDWLDDKRPSLWIQPLAEGAPARDILSATKLAQADGFGGNAQSDGGMTLAPVWSPDGKEIVFTATTERWNAAHARVNFGLYRMPADGGEPVLVTPTPGEYGDMKFTPDGKSLIFQFNTQGQEVYDLAKLHRVAWPAGGAATLLTGGFDRAVDSYAVTPDSRSLYLTVPDAGMENLYRVPVSGGTPELVIAPKVGGYAGIDIPSDAKSTQIIASYGSSVNPAEIVRIDPAAKRHKNLTNVNTALAATIDWASPEHFWFTTDKGRRIHNMIVTPPAFDPAKKYPLMVLMHGGPASSNMDQIGLRWNYHLLASAGYVVLMTDYTGSTGYGEAFSRAIKLDPLRGPANEINQAVDEAGKRYAFIDTANACIGGASYGGHLANWMEATTTRYKCIVSHAGEVDLLTQWGTSDFNYGREVASGGPPWGDSPVWRDQSPITYGKDWKTPMLLTAGERDFRVPLANTLETWSTLQRMQVPSRLLIFPDAWHWITKPEDSRQFYREVQGWLAHYLKGAPEVKGGPIAAPEAAKAQ</sequence>
<accession>A0A084EKM5</accession>
<evidence type="ECO:0000256" key="4">
    <source>
        <dbReference type="SAM" id="SignalP"/>
    </source>
</evidence>
<dbReference type="Pfam" id="PF07676">
    <property type="entry name" value="PD40"/>
    <property type="match status" value="3"/>
</dbReference>
<dbReference type="PANTHER" id="PTHR42776">
    <property type="entry name" value="SERINE PEPTIDASE S9 FAMILY MEMBER"/>
    <property type="match status" value="1"/>
</dbReference>
<dbReference type="PANTHER" id="PTHR42776:SF13">
    <property type="entry name" value="DIPEPTIDYL-PEPTIDASE 5"/>
    <property type="match status" value="1"/>
</dbReference>
<dbReference type="Gene3D" id="2.120.10.30">
    <property type="entry name" value="TolB, C-terminal domain"/>
    <property type="match status" value="2"/>
</dbReference>